<feature type="transmembrane region" description="Helical" evidence="7">
    <location>
        <begin position="189"/>
        <end position="212"/>
    </location>
</feature>
<dbReference type="PANTHER" id="PTHR43549:SF3">
    <property type="entry name" value="MULTIDRUG RESISTANCE PROTEIN YPNP-RELATED"/>
    <property type="match status" value="1"/>
</dbReference>
<dbReference type="Pfam" id="PF01554">
    <property type="entry name" value="MatE"/>
    <property type="match status" value="2"/>
</dbReference>
<dbReference type="CDD" id="cd13138">
    <property type="entry name" value="MATE_yoeA_like"/>
    <property type="match status" value="1"/>
</dbReference>
<dbReference type="InterPro" id="IPR002528">
    <property type="entry name" value="MATE_fam"/>
</dbReference>
<dbReference type="PANTHER" id="PTHR43549">
    <property type="entry name" value="MULTIDRUG RESISTANCE PROTEIN YPNP-RELATED"/>
    <property type="match status" value="1"/>
</dbReference>
<name>A0A4Y3KDW5_CELUD</name>
<evidence type="ECO:0000313" key="8">
    <source>
        <dbReference type="EMBL" id="GEA82163.1"/>
    </source>
</evidence>
<evidence type="ECO:0000256" key="2">
    <source>
        <dbReference type="ARBA" id="ARBA00022448"/>
    </source>
</evidence>
<keyword evidence="6 7" id="KW-0472">Membrane</keyword>
<feature type="transmembrane region" description="Helical" evidence="7">
    <location>
        <begin position="92"/>
        <end position="113"/>
    </location>
</feature>
<feature type="transmembrane region" description="Helical" evidence="7">
    <location>
        <begin position="165"/>
        <end position="183"/>
    </location>
</feature>
<feature type="transmembrane region" description="Helical" evidence="7">
    <location>
        <begin position="313"/>
        <end position="334"/>
    </location>
</feature>
<evidence type="ECO:0000256" key="5">
    <source>
        <dbReference type="ARBA" id="ARBA00022989"/>
    </source>
</evidence>
<dbReference type="GO" id="GO:0042910">
    <property type="term" value="F:xenobiotic transmembrane transporter activity"/>
    <property type="evidence" value="ECO:0007669"/>
    <property type="project" value="InterPro"/>
</dbReference>
<evidence type="ECO:0000256" key="1">
    <source>
        <dbReference type="ARBA" id="ARBA00004651"/>
    </source>
</evidence>
<keyword evidence="5 7" id="KW-1133">Transmembrane helix</keyword>
<dbReference type="RefSeq" id="WP_094179588.1">
    <property type="nucleotide sequence ID" value="NZ_BJLP01000049.1"/>
</dbReference>
<feature type="transmembrane region" description="Helical" evidence="7">
    <location>
        <begin position="281"/>
        <end position="301"/>
    </location>
</feature>
<keyword evidence="9" id="KW-1185">Reference proteome</keyword>
<evidence type="ECO:0000256" key="6">
    <source>
        <dbReference type="ARBA" id="ARBA00023136"/>
    </source>
</evidence>
<dbReference type="PIRSF" id="PIRSF006603">
    <property type="entry name" value="DinF"/>
    <property type="match status" value="1"/>
</dbReference>
<evidence type="ECO:0000256" key="3">
    <source>
        <dbReference type="ARBA" id="ARBA00022475"/>
    </source>
</evidence>
<reference evidence="8 9" key="1">
    <citation type="submission" date="2019-06" db="EMBL/GenBank/DDBJ databases">
        <title>Whole genome shotgun sequence of Cellulomonas uda NBRC 3747.</title>
        <authorList>
            <person name="Hosoyama A."/>
            <person name="Uohara A."/>
            <person name="Ohji S."/>
            <person name="Ichikawa N."/>
        </authorList>
    </citation>
    <scope>NUCLEOTIDE SEQUENCE [LARGE SCALE GENOMIC DNA]</scope>
    <source>
        <strain evidence="8 9">NBRC 3747</strain>
    </source>
</reference>
<feature type="transmembrane region" description="Helical" evidence="7">
    <location>
        <begin position="239"/>
        <end position="261"/>
    </location>
</feature>
<dbReference type="GO" id="GO:0005886">
    <property type="term" value="C:plasma membrane"/>
    <property type="evidence" value="ECO:0007669"/>
    <property type="project" value="UniProtKB-SubCell"/>
</dbReference>
<evidence type="ECO:0000256" key="4">
    <source>
        <dbReference type="ARBA" id="ARBA00022692"/>
    </source>
</evidence>
<keyword evidence="4 7" id="KW-0812">Transmembrane</keyword>
<dbReference type="Proteomes" id="UP000315842">
    <property type="component" value="Unassembled WGS sequence"/>
</dbReference>
<accession>A0A4Y3KDW5</accession>
<feature type="transmembrane region" description="Helical" evidence="7">
    <location>
        <begin position="12"/>
        <end position="31"/>
    </location>
</feature>
<dbReference type="InterPro" id="IPR048279">
    <property type="entry name" value="MdtK-like"/>
</dbReference>
<keyword evidence="3" id="KW-1003">Cell membrane</keyword>
<organism evidence="8 9">
    <name type="scientific">Cellulomonas uda</name>
    <dbReference type="NCBI Taxonomy" id="1714"/>
    <lineage>
        <taxon>Bacteria</taxon>
        <taxon>Bacillati</taxon>
        <taxon>Actinomycetota</taxon>
        <taxon>Actinomycetes</taxon>
        <taxon>Micrococcales</taxon>
        <taxon>Cellulomonadaceae</taxon>
        <taxon>Cellulomonas</taxon>
    </lineage>
</organism>
<dbReference type="GO" id="GO:0015297">
    <property type="term" value="F:antiporter activity"/>
    <property type="evidence" value="ECO:0007669"/>
    <property type="project" value="InterPro"/>
</dbReference>
<keyword evidence="2" id="KW-0813">Transport</keyword>
<dbReference type="EMBL" id="BJLP01000049">
    <property type="protein sequence ID" value="GEA82163.1"/>
    <property type="molecule type" value="Genomic_DNA"/>
</dbReference>
<feature type="transmembrane region" description="Helical" evidence="7">
    <location>
        <begin position="420"/>
        <end position="436"/>
    </location>
</feature>
<comment type="caution">
    <text evidence="8">The sequence shown here is derived from an EMBL/GenBank/DDBJ whole genome shotgun (WGS) entry which is preliminary data.</text>
</comment>
<feature type="transmembrane region" description="Helical" evidence="7">
    <location>
        <begin position="57"/>
        <end position="80"/>
    </location>
</feature>
<feature type="transmembrane region" description="Helical" evidence="7">
    <location>
        <begin position="354"/>
        <end position="374"/>
    </location>
</feature>
<sequence>MAKVLTTGRPWRVILVFCIPLLIGNVVQQLYQIADAMIVGRTLGVDALAAVGSTGSLLFLLIGFAWGMTSGFAIPTAQAFGAGDHAAVRRSVATGAVLTGVASVVISVGAVLLTGPALRLLQTPPELFDQAHTFAVVSFAGSVTTMFYNFLAAVIRAIGDSRTPLVFLAVSCVLNILLVLAIVRGAGYGVGGAALATLVSQGVSVALCLWYVSKRVPVLHVGRADFRLTREDVTRHLRLGLPMGFQASIIAIGALAVQLRLNELGADAVAAYTTAARVDGLAVALLASLGLAVSTFTAQNLGAGRPDRIRRGVVQGVGMSVAGSLVLGVVLVGFGGMIVELFVGPGEQRVVDMAAQFLTVNGAMYCLLGVLFVLRGALQGLGQAAVPTITGIIELVMRVGAAMVLGSAFGYAGVVWSNPLAWVGAVVLLVPAYLRAHRAMAVARPASGPQPRSGVEPVLVEGPAEGSLVVEAVVPQPRSRDERLLDEPDVPAPTR</sequence>
<gene>
    <name evidence="8" type="ORF">CUD01_26070</name>
</gene>
<comment type="subcellular location">
    <subcellularLocation>
        <location evidence="1">Cell membrane</location>
        <topology evidence="1">Multi-pass membrane protein</topology>
    </subcellularLocation>
</comment>
<feature type="transmembrane region" description="Helical" evidence="7">
    <location>
        <begin position="133"/>
        <end position="158"/>
    </location>
</feature>
<dbReference type="NCBIfam" id="TIGR00797">
    <property type="entry name" value="matE"/>
    <property type="match status" value="1"/>
</dbReference>
<evidence type="ECO:0000313" key="9">
    <source>
        <dbReference type="Proteomes" id="UP000315842"/>
    </source>
</evidence>
<dbReference type="AlphaFoldDB" id="A0A4Y3KDW5"/>
<protein>
    <submittedName>
        <fullName evidence="8">MATE family efflux transporter</fullName>
    </submittedName>
</protein>
<evidence type="ECO:0000256" key="7">
    <source>
        <dbReference type="SAM" id="Phobius"/>
    </source>
</evidence>
<dbReference type="InterPro" id="IPR052031">
    <property type="entry name" value="Membrane_Transporter-Flippase"/>
</dbReference>
<proteinExistence type="predicted"/>